<reference evidence="2 3" key="2">
    <citation type="submission" date="2016-11" db="EMBL/GenBank/DDBJ databases">
        <authorList>
            <person name="Varghese N."/>
            <person name="Submissions S."/>
        </authorList>
    </citation>
    <scope>NUCLEOTIDE SEQUENCE [LARGE SCALE GENOMIC DNA]</scope>
    <source>
        <strain evidence="2 3">DSM 6368</strain>
    </source>
</reference>
<dbReference type="Proteomes" id="UP000184216">
    <property type="component" value="Unassembled WGS sequence"/>
</dbReference>
<organism evidence="1 4">
    <name type="scientific">Flavobacterium pectinovorum</name>
    <dbReference type="NCBI Taxonomy" id="29533"/>
    <lineage>
        <taxon>Bacteria</taxon>
        <taxon>Pseudomonadati</taxon>
        <taxon>Bacteroidota</taxon>
        <taxon>Flavobacteriia</taxon>
        <taxon>Flavobacteriales</taxon>
        <taxon>Flavobacteriaceae</taxon>
        <taxon>Flavobacterium</taxon>
    </lineage>
</organism>
<protein>
    <recommendedName>
        <fullName evidence="5">Natural product</fullName>
    </recommendedName>
</protein>
<dbReference type="RefSeq" id="WP_073397533.1">
    <property type="nucleotide sequence ID" value="NZ_FRBX01000006.1"/>
</dbReference>
<reference evidence="1 4" key="1">
    <citation type="submission" date="2016-11" db="EMBL/GenBank/DDBJ databases">
        <title>Whole genomes of Flavobacteriaceae.</title>
        <authorList>
            <person name="Stine C."/>
            <person name="Li C."/>
            <person name="Tadesse D."/>
        </authorList>
    </citation>
    <scope>NUCLEOTIDE SEQUENCE [LARGE SCALE GENOMIC DNA]</scope>
    <source>
        <strain evidence="1 4">ATCC 19366</strain>
    </source>
</reference>
<evidence type="ECO:0000313" key="4">
    <source>
        <dbReference type="Proteomes" id="UP000198431"/>
    </source>
</evidence>
<keyword evidence="3" id="KW-1185">Reference proteome</keyword>
<dbReference type="EMBL" id="MUHB01000027">
    <property type="protein sequence ID" value="OXA99479.1"/>
    <property type="molecule type" value="Genomic_DNA"/>
</dbReference>
<evidence type="ECO:0008006" key="5">
    <source>
        <dbReference type="Google" id="ProtNLM"/>
    </source>
</evidence>
<dbReference type="Proteomes" id="UP000198431">
    <property type="component" value="Unassembled WGS sequence"/>
</dbReference>
<gene>
    <name evidence="1" type="ORF">B0A72_21780</name>
    <name evidence="2" type="ORF">SAMN05444387_3984</name>
</gene>
<accession>A0AB36NUM3</accession>
<sequence>MKNLQKLSTQKLSKEELKSINAGNNAPCIPWPLCNGQEATFYVINSCGWYLYKTSTGSTCMEYGAV</sequence>
<name>A0AB36NUM3_9FLAO</name>
<comment type="caution">
    <text evidence="1">The sequence shown here is derived from an EMBL/GenBank/DDBJ whole genome shotgun (WGS) entry which is preliminary data.</text>
</comment>
<evidence type="ECO:0000313" key="3">
    <source>
        <dbReference type="Proteomes" id="UP000184216"/>
    </source>
</evidence>
<proteinExistence type="predicted"/>
<evidence type="ECO:0000313" key="1">
    <source>
        <dbReference type="EMBL" id="OXA99479.1"/>
    </source>
</evidence>
<evidence type="ECO:0000313" key="2">
    <source>
        <dbReference type="EMBL" id="SHN07697.1"/>
    </source>
</evidence>
<dbReference type="EMBL" id="FRBX01000006">
    <property type="protein sequence ID" value="SHN07697.1"/>
    <property type="molecule type" value="Genomic_DNA"/>
</dbReference>
<dbReference type="AlphaFoldDB" id="A0AB36NUM3"/>